<evidence type="ECO:0000256" key="1">
    <source>
        <dbReference type="SAM" id="MobiDB-lite"/>
    </source>
</evidence>
<feature type="compositionally biased region" description="Low complexity" evidence="1">
    <location>
        <begin position="148"/>
        <end position="157"/>
    </location>
</feature>
<name>A0A2J8AHH8_9CHLO</name>
<evidence type="ECO:0000313" key="3">
    <source>
        <dbReference type="Proteomes" id="UP000236333"/>
    </source>
</evidence>
<dbReference type="EMBL" id="PGGS01000018">
    <property type="protein sequence ID" value="PNH11970.1"/>
    <property type="molecule type" value="Genomic_DNA"/>
</dbReference>
<feature type="compositionally biased region" description="Low complexity" evidence="1">
    <location>
        <begin position="206"/>
        <end position="217"/>
    </location>
</feature>
<gene>
    <name evidence="2" type="ORF">TSOC_001184</name>
</gene>
<accession>A0A2J8AHH8</accession>
<feature type="region of interest" description="Disordered" evidence="1">
    <location>
        <begin position="148"/>
        <end position="217"/>
    </location>
</feature>
<dbReference type="Proteomes" id="UP000236333">
    <property type="component" value="Unassembled WGS sequence"/>
</dbReference>
<evidence type="ECO:0000313" key="2">
    <source>
        <dbReference type="EMBL" id="PNH11970.1"/>
    </source>
</evidence>
<keyword evidence="3" id="KW-1185">Reference proteome</keyword>
<organism evidence="2 3">
    <name type="scientific">Tetrabaena socialis</name>
    <dbReference type="NCBI Taxonomy" id="47790"/>
    <lineage>
        <taxon>Eukaryota</taxon>
        <taxon>Viridiplantae</taxon>
        <taxon>Chlorophyta</taxon>
        <taxon>core chlorophytes</taxon>
        <taxon>Chlorophyceae</taxon>
        <taxon>CS clade</taxon>
        <taxon>Chlamydomonadales</taxon>
        <taxon>Tetrabaenaceae</taxon>
        <taxon>Tetrabaena</taxon>
    </lineage>
</organism>
<feature type="non-terminal residue" evidence="2">
    <location>
        <position position="1"/>
    </location>
</feature>
<sequence>HSTGSPIDGICGTAQRTTGAALAADVSFAHGMGAPEAYVLGPKQKDNYSFVDLNPASARKVERPVQSAALAAGTTAGGIVRGLANMAGDEATQQGSERRAGATLPSAAALVATAAATLLPPSPGSVVSNQDSCTVSGLVARAMAQQHVQEGQAVQQHNDPAAEASEADGREKLEARQAAGGGEMAIESRSPASASQRPGHSPGRCAAVGAGAAGDAGQRTDELLSAGMGPQLAPPGSPSPRTAKIMMYERMLDWHVDTVSLKPETCRLSHKASGMAFELRETLLDDEEAEAELLQSAQAGRTSSATGEGSKCFTYTPLALGLAAGSIPSFLKETIQISAHQRRELLQLLNNAIKAALKA</sequence>
<dbReference type="OrthoDB" id="542414at2759"/>
<reference evidence="2 3" key="1">
    <citation type="journal article" date="2017" name="Mol. Biol. Evol.">
        <title>The 4-celled Tetrabaena socialis nuclear genome reveals the essential components for genetic control of cell number at the origin of multicellularity in the volvocine lineage.</title>
        <authorList>
            <person name="Featherston J."/>
            <person name="Arakaki Y."/>
            <person name="Hanschen E.R."/>
            <person name="Ferris P.J."/>
            <person name="Michod R.E."/>
            <person name="Olson B.J.S.C."/>
            <person name="Nozaki H."/>
            <person name="Durand P.M."/>
        </authorList>
    </citation>
    <scope>NUCLEOTIDE SEQUENCE [LARGE SCALE GENOMIC DNA]</scope>
    <source>
        <strain evidence="2 3">NIES-571</strain>
    </source>
</reference>
<proteinExistence type="predicted"/>
<protein>
    <submittedName>
        <fullName evidence="2">Uncharacterized protein</fullName>
    </submittedName>
</protein>
<comment type="caution">
    <text evidence="2">The sequence shown here is derived from an EMBL/GenBank/DDBJ whole genome shotgun (WGS) entry which is preliminary data.</text>
</comment>
<dbReference type="AlphaFoldDB" id="A0A2J8AHH8"/>